<evidence type="ECO:0000259" key="1">
    <source>
        <dbReference type="Pfam" id="PF06983"/>
    </source>
</evidence>
<protein>
    <submittedName>
        <fullName evidence="2">VOC family protein</fullName>
    </submittedName>
</protein>
<evidence type="ECO:0000313" key="2">
    <source>
        <dbReference type="EMBL" id="GAA1679757.1"/>
    </source>
</evidence>
<dbReference type="SUPFAM" id="SSF54593">
    <property type="entry name" value="Glyoxalase/Bleomycin resistance protein/Dihydroxybiphenyl dioxygenase"/>
    <property type="match status" value="1"/>
</dbReference>
<dbReference type="CDD" id="cd06588">
    <property type="entry name" value="PhnB_like"/>
    <property type="match status" value="1"/>
</dbReference>
<dbReference type="InterPro" id="IPR029068">
    <property type="entry name" value="Glyas_Bleomycin-R_OHBP_Dase"/>
</dbReference>
<organism evidence="2 3">
    <name type="scientific">Glycomyces endophyticus</name>
    <dbReference type="NCBI Taxonomy" id="480996"/>
    <lineage>
        <taxon>Bacteria</taxon>
        <taxon>Bacillati</taxon>
        <taxon>Actinomycetota</taxon>
        <taxon>Actinomycetes</taxon>
        <taxon>Glycomycetales</taxon>
        <taxon>Glycomycetaceae</taxon>
        <taxon>Glycomyces</taxon>
    </lineage>
</organism>
<sequence length="135" mass="14395">MSVHVTPHLNFRGEAREALEFYRSVFGGELAVTTYGEMGSTDPAEAGLVVWGQVAAPNGFRVMAYDAPAARPWSRGEDPFFVSVRGTGAEELAGLWAGLAEGGTVVQPFGPSAWAAAYGMVRDRFGITWVLDVLG</sequence>
<dbReference type="Pfam" id="PF06983">
    <property type="entry name" value="3-dmu-9_3-mt"/>
    <property type="match status" value="1"/>
</dbReference>
<evidence type="ECO:0000313" key="3">
    <source>
        <dbReference type="Proteomes" id="UP001499851"/>
    </source>
</evidence>
<dbReference type="InterPro" id="IPR028973">
    <property type="entry name" value="PhnB-like"/>
</dbReference>
<proteinExistence type="predicted"/>
<dbReference type="RefSeq" id="WP_344487479.1">
    <property type="nucleotide sequence ID" value="NZ_BAAAQF010000010.1"/>
</dbReference>
<keyword evidence="3" id="KW-1185">Reference proteome</keyword>
<dbReference type="Proteomes" id="UP001499851">
    <property type="component" value="Unassembled WGS sequence"/>
</dbReference>
<dbReference type="Gene3D" id="3.10.180.10">
    <property type="entry name" value="2,3-Dihydroxybiphenyl 1,2-Dioxygenase, domain 1"/>
    <property type="match status" value="1"/>
</dbReference>
<reference evidence="2 3" key="1">
    <citation type="journal article" date="2019" name="Int. J. Syst. Evol. Microbiol.">
        <title>The Global Catalogue of Microorganisms (GCM) 10K type strain sequencing project: providing services to taxonomists for standard genome sequencing and annotation.</title>
        <authorList>
            <consortium name="The Broad Institute Genomics Platform"/>
            <consortium name="The Broad Institute Genome Sequencing Center for Infectious Disease"/>
            <person name="Wu L."/>
            <person name="Ma J."/>
        </authorList>
    </citation>
    <scope>NUCLEOTIDE SEQUENCE [LARGE SCALE GENOMIC DNA]</scope>
    <source>
        <strain evidence="2 3">JCM 16001</strain>
    </source>
</reference>
<gene>
    <name evidence="2" type="ORF">GCM10009830_28510</name>
</gene>
<feature type="domain" description="PhnB-like" evidence="1">
    <location>
        <begin position="5"/>
        <end position="129"/>
    </location>
</feature>
<dbReference type="PANTHER" id="PTHR33990">
    <property type="entry name" value="PROTEIN YJDN-RELATED"/>
    <property type="match status" value="1"/>
</dbReference>
<dbReference type="EMBL" id="BAAAQF010000010">
    <property type="protein sequence ID" value="GAA1679757.1"/>
    <property type="molecule type" value="Genomic_DNA"/>
</dbReference>
<comment type="caution">
    <text evidence="2">The sequence shown here is derived from an EMBL/GenBank/DDBJ whole genome shotgun (WGS) entry which is preliminary data.</text>
</comment>
<name>A0ABN2H059_9ACTN</name>
<accession>A0ABN2H059</accession>
<dbReference type="PANTHER" id="PTHR33990:SF1">
    <property type="entry name" value="PROTEIN YJDN"/>
    <property type="match status" value="1"/>
</dbReference>